<dbReference type="Proteomes" id="UP000049077">
    <property type="component" value="Unassembled WGS sequence"/>
</dbReference>
<evidence type="ECO:0000313" key="3">
    <source>
        <dbReference type="Proteomes" id="UP000049077"/>
    </source>
</evidence>
<organism evidence="2 3">
    <name type="scientific">Vibrio crassostreae</name>
    <dbReference type="NCBI Taxonomy" id="246167"/>
    <lineage>
        <taxon>Bacteria</taxon>
        <taxon>Pseudomonadati</taxon>
        <taxon>Pseudomonadota</taxon>
        <taxon>Gammaproteobacteria</taxon>
        <taxon>Vibrionales</taxon>
        <taxon>Vibrionaceae</taxon>
        <taxon>Vibrio</taxon>
    </lineage>
</organism>
<proteinExistence type="predicted"/>
<gene>
    <name evidence="2" type="ORF">VCR4J5_1890002</name>
</gene>
<keyword evidence="3" id="KW-1185">Reference proteome</keyword>
<comment type="caution">
    <text evidence="2">The sequence shown here is derived from an EMBL/GenBank/DDBJ whole genome shotgun (WGS) entry which is preliminary data.</text>
</comment>
<name>A0ABM9QTA6_9VIBR</name>
<sequence length="109" mass="12342">MIKQLIVNGETLINVPVEKTVLVELGLTDSEADKAISDHNNEKELQAIRERRSPLLIEADHLVNIALDNGVDIAPYRQYRQQLRDITQTYTTLKDVVWPQKPSLPQPSA</sequence>
<evidence type="ECO:0000313" key="2">
    <source>
        <dbReference type="EMBL" id="CDT30008.1"/>
    </source>
</evidence>
<protein>
    <recommendedName>
        <fullName evidence="1">Phage tail assembly chaperone-like domain-containing protein</fullName>
    </recommendedName>
</protein>
<dbReference type="Pfam" id="PF16778">
    <property type="entry name" value="Phage_tail_APC"/>
    <property type="match status" value="1"/>
</dbReference>
<accession>A0ABM9QTA6</accession>
<feature type="domain" description="Phage tail assembly chaperone-like" evidence="1">
    <location>
        <begin position="46"/>
        <end position="102"/>
    </location>
</feature>
<dbReference type="InterPro" id="IPR031893">
    <property type="entry name" value="Phage_tail_APC"/>
</dbReference>
<evidence type="ECO:0000259" key="1">
    <source>
        <dbReference type="Pfam" id="PF16778"/>
    </source>
</evidence>
<reference evidence="2 3" key="1">
    <citation type="submission" date="2014-06" db="EMBL/GenBank/DDBJ databases">
        <authorList>
            <person name="Le Roux F."/>
        </authorList>
    </citation>
    <scope>NUCLEOTIDE SEQUENCE [LARGE SCALE GENOMIC DNA]</scope>
    <source>
        <strain evidence="2 3">J5-4</strain>
    </source>
</reference>
<dbReference type="Gene3D" id="6.10.140.1310">
    <property type="match status" value="1"/>
</dbReference>
<dbReference type="EMBL" id="CCJX01000100">
    <property type="protein sequence ID" value="CDT30008.1"/>
    <property type="molecule type" value="Genomic_DNA"/>
</dbReference>